<dbReference type="PANTHER" id="PTHR46198:SF4">
    <property type="entry name" value="PROTEIN-TYROSINE-PHOSPHATASE"/>
    <property type="match status" value="1"/>
</dbReference>
<evidence type="ECO:0000313" key="5">
    <source>
        <dbReference type="EMBL" id="CAF5130043.1"/>
    </source>
</evidence>
<reference evidence="5" key="1">
    <citation type="submission" date="2021-02" db="EMBL/GenBank/DDBJ databases">
        <authorList>
            <person name="Nowell W R."/>
        </authorList>
    </citation>
    <scope>NUCLEOTIDE SEQUENCE</scope>
</reference>
<comment type="caution">
    <text evidence="5">The sequence shown here is derived from an EMBL/GenBank/DDBJ whole genome shotgun (WGS) entry which is preliminary data.</text>
</comment>
<dbReference type="InterPro" id="IPR029021">
    <property type="entry name" value="Prot-tyrosine_phosphatase-like"/>
</dbReference>
<dbReference type="InterPro" id="IPR008356">
    <property type="entry name" value="Tyr_Pase_KIM-con"/>
</dbReference>
<dbReference type="PROSITE" id="PS50055">
    <property type="entry name" value="TYR_PHOSPHATASE_PTP"/>
    <property type="match status" value="1"/>
</dbReference>
<gene>
    <name evidence="5" type="ORF">BYL167_LOCUS68357</name>
</gene>
<organism evidence="5 6">
    <name type="scientific">Rotaria magnacalcarata</name>
    <dbReference type="NCBI Taxonomy" id="392030"/>
    <lineage>
        <taxon>Eukaryota</taxon>
        <taxon>Metazoa</taxon>
        <taxon>Spiralia</taxon>
        <taxon>Gnathifera</taxon>
        <taxon>Rotifera</taxon>
        <taxon>Eurotatoria</taxon>
        <taxon>Bdelloidea</taxon>
        <taxon>Philodinida</taxon>
        <taxon>Philodinidae</taxon>
        <taxon>Rotaria</taxon>
    </lineage>
</organism>
<evidence type="ECO:0000259" key="4">
    <source>
        <dbReference type="PROSITE" id="PS50055"/>
    </source>
</evidence>
<dbReference type="InterPro" id="IPR000242">
    <property type="entry name" value="PTP_cat"/>
</dbReference>
<evidence type="ECO:0000256" key="2">
    <source>
        <dbReference type="ARBA" id="ARBA00022801"/>
    </source>
</evidence>
<evidence type="ECO:0000256" key="1">
    <source>
        <dbReference type="ARBA" id="ARBA00013064"/>
    </source>
</evidence>
<dbReference type="GO" id="GO:0005829">
    <property type="term" value="C:cytosol"/>
    <property type="evidence" value="ECO:0007669"/>
    <property type="project" value="TreeGrafter"/>
</dbReference>
<dbReference type="Proteomes" id="UP000681967">
    <property type="component" value="Unassembled WGS sequence"/>
</dbReference>
<keyword evidence="2" id="KW-0378">Hydrolase</keyword>
<dbReference type="Gene3D" id="3.90.190.10">
    <property type="entry name" value="Protein tyrosine phosphatase superfamily"/>
    <property type="match status" value="1"/>
</dbReference>
<dbReference type="GO" id="GO:0019901">
    <property type="term" value="F:protein kinase binding"/>
    <property type="evidence" value="ECO:0007669"/>
    <property type="project" value="TreeGrafter"/>
</dbReference>
<feature type="domain" description="Tyrosine-protein phosphatase" evidence="4">
    <location>
        <begin position="31"/>
        <end position="189"/>
    </location>
</feature>
<feature type="non-terminal residue" evidence="5">
    <location>
        <position position="189"/>
    </location>
</feature>
<evidence type="ECO:0000313" key="6">
    <source>
        <dbReference type="Proteomes" id="UP000681967"/>
    </source>
</evidence>
<name>A0A8S3FLZ9_9BILA</name>
<dbReference type="PRINTS" id="PR00700">
    <property type="entry name" value="PRTYPHPHTASE"/>
</dbReference>
<sequence length="189" mass="22345">HAQDARSLYHEFWTIPTNHLEKLRLCGAGTKNRYGTIIANEHSRVKLSELPGDPLSTYINANYVNGYLTEYRAFIATQGPLANTIVDFYRMIWQERVPVIVMITRLYEKNKAKCERYIPDNQSAQYGPFQIQLKSITYRTDYEIRRLVIEFENEQREVEHYWYTAWPDQSCPDIVHPLIELVKNVEKSR</sequence>
<dbReference type="GO" id="GO:0004725">
    <property type="term" value="F:protein tyrosine phosphatase activity"/>
    <property type="evidence" value="ECO:0007669"/>
    <property type="project" value="UniProtKB-EC"/>
</dbReference>
<dbReference type="SMART" id="SM00194">
    <property type="entry name" value="PTPc"/>
    <property type="match status" value="1"/>
</dbReference>
<dbReference type="EC" id="3.1.3.48" evidence="1"/>
<proteinExistence type="predicted"/>
<protein>
    <recommendedName>
        <fullName evidence="1">protein-tyrosine-phosphatase</fullName>
        <ecNumber evidence="1">3.1.3.48</ecNumber>
    </recommendedName>
</protein>
<dbReference type="GO" id="GO:0005886">
    <property type="term" value="C:plasma membrane"/>
    <property type="evidence" value="ECO:0007669"/>
    <property type="project" value="TreeGrafter"/>
</dbReference>
<keyword evidence="3" id="KW-0904">Protein phosphatase</keyword>
<dbReference type="AlphaFoldDB" id="A0A8S3FLZ9"/>
<dbReference type="PANTHER" id="PTHR46198">
    <property type="entry name" value="PROTEIN-TYROSINE-PHOSPHATASE"/>
    <property type="match status" value="1"/>
</dbReference>
<dbReference type="SUPFAM" id="SSF52799">
    <property type="entry name" value="(Phosphotyrosine protein) phosphatases II"/>
    <property type="match status" value="1"/>
</dbReference>
<dbReference type="GO" id="GO:0030054">
    <property type="term" value="C:cell junction"/>
    <property type="evidence" value="ECO:0007669"/>
    <property type="project" value="TreeGrafter"/>
</dbReference>
<feature type="non-terminal residue" evidence="5">
    <location>
        <position position="1"/>
    </location>
</feature>
<dbReference type="Pfam" id="PF00102">
    <property type="entry name" value="Y_phosphatase"/>
    <property type="match status" value="1"/>
</dbReference>
<dbReference type="GO" id="GO:0007165">
    <property type="term" value="P:signal transduction"/>
    <property type="evidence" value="ECO:0007669"/>
    <property type="project" value="TreeGrafter"/>
</dbReference>
<accession>A0A8S3FLZ9</accession>
<dbReference type="EMBL" id="CAJOBH010247694">
    <property type="protein sequence ID" value="CAF5130043.1"/>
    <property type="molecule type" value="Genomic_DNA"/>
</dbReference>
<evidence type="ECO:0000256" key="3">
    <source>
        <dbReference type="ARBA" id="ARBA00022912"/>
    </source>
</evidence>